<dbReference type="AlphaFoldDB" id="A0A1F8DVT0"/>
<accession>A0A1F8DVT0</accession>
<sequence>MKKITLTSVVATALATPAIGFAQAQLPSAGSGLGTGVEPIIAILDTVGDWMFGILIAAAAIYILLAAFKFLTASGDSKKIDEAKHMLTYALVAIVVGALTKGIIAIAQAIASGSGI</sequence>
<evidence type="ECO:0000313" key="4">
    <source>
        <dbReference type="Proteomes" id="UP000176422"/>
    </source>
</evidence>
<gene>
    <name evidence="3" type="ORF">A2372_04180</name>
</gene>
<dbReference type="EMBL" id="MGIT01000004">
    <property type="protein sequence ID" value="OGM92612.1"/>
    <property type="molecule type" value="Genomic_DNA"/>
</dbReference>
<keyword evidence="1" id="KW-0812">Transmembrane</keyword>
<comment type="caution">
    <text evidence="3">The sequence shown here is derived from an EMBL/GenBank/DDBJ whole genome shotgun (WGS) entry which is preliminary data.</text>
</comment>
<keyword evidence="1" id="KW-0472">Membrane</keyword>
<evidence type="ECO:0000256" key="2">
    <source>
        <dbReference type="SAM" id="SignalP"/>
    </source>
</evidence>
<name>A0A1F8DVT0_9BACT</name>
<feature type="transmembrane region" description="Helical" evidence="1">
    <location>
        <begin position="48"/>
        <end position="68"/>
    </location>
</feature>
<feature type="transmembrane region" description="Helical" evidence="1">
    <location>
        <begin position="89"/>
        <end position="111"/>
    </location>
</feature>
<dbReference type="Proteomes" id="UP000176422">
    <property type="component" value="Unassembled WGS sequence"/>
</dbReference>
<keyword evidence="1" id="KW-1133">Transmembrane helix</keyword>
<dbReference type="Pfam" id="PF18895">
    <property type="entry name" value="T4SS_pilin"/>
    <property type="match status" value="1"/>
</dbReference>
<organism evidence="3 4">
    <name type="scientific">Candidatus Wolfebacteria bacterium RIFOXYB1_FULL_54_12</name>
    <dbReference type="NCBI Taxonomy" id="1802559"/>
    <lineage>
        <taxon>Bacteria</taxon>
        <taxon>Candidatus Wolfeibacteriota</taxon>
    </lineage>
</organism>
<evidence type="ECO:0000256" key="1">
    <source>
        <dbReference type="SAM" id="Phobius"/>
    </source>
</evidence>
<dbReference type="STRING" id="1802559.A2372_04180"/>
<proteinExistence type="predicted"/>
<feature type="signal peptide" evidence="2">
    <location>
        <begin position="1"/>
        <end position="24"/>
    </location>
</feature>
<dbReference type="InterPro" id="IPR043993">
    <property type="entry name" value="T4SS_pilin"/>
</dbReference>
<keyword evidence="2" id="KW-0732">Signal</keyword>
<reference evidence="3 4" key="1">
    <citation type="journal article" date="2016" name="Nat. Commun.">
        <title>Thousands of microbial genomes shed light on interconnected biogeochemical processes in an aquifer system.</title>
        <authorList>
            <person name="Anantharaman K."/>
            <person name="Brown C.T."/>
            <person name="Hug L.A."/>
            <person name="Sharon I."/>
            <person name="Castelle C.J."/>
            <person name="Probst A.J."/>
            <person name="Thomas B.C."/>
            <person name="Singh A."/>
            <person name="Wilkins M.J."/>
            <person name="Karaoz U."/>
            <person name="Brodie E.L."/>
            <person name="Williams K.H."/>
            <person name="Hubbard S.S."/>
            <person name="Banfield J.F."/>
        </authorList>
    </citation>
    <scope>NUCLEOTIDE SEQUENCE [LARGE SCALE GENOMIC DNA]</scope>
</reference>
<evidence type="ECO:0000313" key="3">
    <source>
        <dbReference type="EMBL" id="OGM92612.1"/>
    </source>
</evidence>
<feature type="chain" id="PRO_5009535216" evidence="2">
    <location>
        <begin position="25"/>
        <end position="116"/>
    </location>
</feature>
<protein>
    <submittedName>
        <fullName evidence="3">Uncharacterized protein</fullName>
    </submittedName>
</protein>